<dbReference type="HOGENOM" id="CLU_2913397_0_0_5"/>
<proteinExistence type="predicted"/>
<dbReference type="Proteomes" id="UP000011841">
    <property type="component" value="Chromosome"/>
</dbReference>
<evidence type="ECO:0000313" key="1">
    <source>
        <dbReference type="EMBL" id="BAM89077.1"/>
    </source>
</evidence>
<dbReference type="PATRIC" id="fig|1245469.3.peg.3146"/>
<organism evidence="1 2">
    <name type="scientific">Bradyrhizobium oligotrophicum S58</name>
    <dbReference type="NCBI Taxonomy" id="1245469"/>
    <lineage>
        <taxon>Bacteria</taxon>
        <taxon>Pseudomonadati</taxon>
        <taxon>Pseudomonadota</taxon>
        <taxon>Alphaproteobacteria</taxon>
        <taxon>Hyphomicrobiales</taxon>
        <taxon>Nitrobacteraceae</taxon>
        <taxon>Bradyrhizobium</taxon>
    </lineage>
</organism>
<dbReference type="OrthoDB" id="8244995at2"/>
<dbReference type="eggNOG" id="ENOG50315RA">
    <property type="taxonomic scope" value="Bacteria"/>
</dbReference>
<name>M4Z759_9BRAD</name>
<gene>
    <name evidence="1" type="ORF">S58_30770</name>
</gene>
<dbReference type="RefSeq" id="WP_015666198.1">
    <property type="nucleotide sequence ID" value="NC_020453.1"/>
</dbReference>
<accession>M4Z759</accession>
<dbReference type="EMBL" id="AP012603">
    <property type="protein sequence ID" value="BAM89077.1"/>
    <property type="molecule type" value="Genomic_DNA"/>
</dbReference>
<dbReference type="KEGG" id="aol:S58_30770"/>
<evidence type="ECO:0000313" key="2">
    <source>
        <dbReference type="Proteomes" id="UP000011841"/>
    </source>
</evidence>
<keyword evidence="2" id="KW-1185">Reference proteome</keyword>
<protein>
    <submittedName>
        <fullName evidence="1">Uncharacterized protein</fullName>
    </submittedName>
</protein>
<dbReference type="AlphaFoldDB" id="M4Z759"/>
<sequence>MARKFTAREVIARSYPSWDYAMADRLIAWLDHCGYEIVEKKQEHDAAASPADQLEPMISAC</sequence>
<reference evidence="1 2" key="1">
    <citation type="journal article" date="2013" name="Appl. Environ. Microbiol.">
        <title>Genome analysis suggests that the soil oligotrophic bacterium Agromonas oligotrophica (Bradyrhizobium oligotrophicum) is a nitrogen-fixing symbiont of Aeschynomene indica.</title>
        <authorList>
            <person name="Okubo T."/>
            <person name="Fukushima S."/>
            <person name="Itakura M."/>
            <person name="Oshima K."/>
            <person name="Longtonglang A."/>
            <person name="Teaumroong N."/>
            <person name="Mitsui H."/>
            <person name="Hattori M."/>
            <person name="Hattori R."/>
            <person name="Hattori T."/>
            <person name="Minamisawa K."/>
        </authorList>
    </citation>
    <scope>NUCLEOTIDE SEQUENCE [LARGE SCALE GENOMIC DNA]</scope>
    <source>
        <strain evidence="1 2">S58</strain>
    </source>
</reference>
<dbReference type="GeneID" id="301816941"/>